<dbReference type="PANTHER" id="PTHR30636">
    <property type="entry name" value="UPF0701 PROTEIN YICC"/>
    <property type="match status" value="1"/>
</dbReference>
<dbReference type="AlphaFoldDB" id="A0A382TKW3"/>
<dbReference type="Pfam" id="PF03755">
    <property type="entry name" value="YicC-like_N"/>
    <property type="match status" value="1"/>
</dbReference>
<organism evidence="2">
    <name type="scientific">marine metagenome</name>
    <dbReference type="NCBI Taxonomy" id="408172"/>
    <lineage>
        <taxon>unclassified sequences</taxon>
        <taxon>metagenomes</taxon>
        <taxon>ecological metagenomes</taxon>
    </lineage>
</organism>
<dbReference type="EMBL" id="UINC01136994">
    <property type="protein sequence ID" value="SVD22078.1"/>
    <property type="molecule type" value="Genomic_DNA"/>
</dbReference>
<evidence type="ECO:0000259" key="1">
    <source>
        <dbReference type="Pfam" id="PF03755"/>
    </source>
</evidence>
<protein>
    <recommendedName>
        <fullName evidence="1">Endoribonuclease YicC-like N-terminal domain-containing protein</fullName>
    </recommendedName>
</protein>
<dbReference type="InterPro" id="IPR013527">
    <property type="entry name" value="YicC-like_N"/>
</dbReference>
<sequence>MMRSMTGYGRGECTTKGTRIVVELNSVNRKQAEVSLGVPSELESIESDLRDMILALVSRGRVSGRVVLQHSSMSRASAIAINEAQAKAYRLELAKLAKSLKIPDNLSLDSLLRLPGVLETSEPTLDTRVFRAPVKRALGKALEGLLSMREKEGDNLARDLAKRLTKLRRIVKRVARRAPEVLKHHRERLIERLKNANVDVPDMDDEHLLREIVYYTDRTDI</sequence>
<dbReference type="InterPro" id="IPR005229">
    <property type="entry name" value="YicC/YloC-like"/>
</dbReference>
<feature type="domain" description="Endoribonuclease YicC-like N-terminal" evidence="1">
    <location>
        <begin position="2"/>
        <end position="157"/>
    </location>
</feature>
<accession>A0A382TKW3</accession>
<feature type="non-terminal residue" evidence="2">
    <location>
        <position position="221"/>
    </location>
</feature>
<dbReference type="PANTHER" id="PTHR30636:SF3">
    <property type="entry name" value="UPF0701 PROTEIN YICC"/>
    <property type="match status" value="1"/>
</dbReference>
<proteinExistence type="predicted"/>
<feature type="non-terminal residue" evidence="2">
    <location>
        <position position="1"/>
    </location>
</feature>
<dbReference type="GO" id="GO:0004521">
    <property type="term" value="F:RNA endonuclease activity"/>
    <property type="evidence" value="ECO:0007669"/>
    <property type="project" value="InterPro"/>
</dbReference>
<evidence type="ECO:0000313" key="2">
    <source>
        <dbReference type="EMBL" id="SVD22078.1"/>
    </source>
</evidence>
<name>A0A382TKW3_9ZZZZ</name>
<reference evidence="2" key="1">
    <citation type="submission" date="2018-05" db="EMBL/GenBank/DDBJ databases">
        <authorList>
            <person name="Lanie J.A."/>
            <person name="Ng W.-L."/>
            <person name="Kazmierczak K.M."/>
            <person name="Andrzejewski T.M."/>
            <person name="Davidsen T.M."/>
            <person name="Wayne K.J."/>
            <person name="Tettelin H."/>
            <person name="Glass J.I."/>
            <person name="Rusch D."/>
            <person name="Podicherti R."/>
            <person name="Tsui H.-C.T."/>
            <person name="Winkler M.E."/>
        </authorList>
    </citation>
    <scope>NUCLEOTIDE SEQUENCE</scope>
</reference>
<gene>
    <name evidence="2" type="ORF">METZ01_LOCUS374932</name>
</gene>